<evidence type="ECO:0000313" key="2">
    <source>
        <dbReference type="Proteomes" id="UP000422108"/>
    </source>
</evidence>
<dbReference type="Proteomes" id="UP000422108">
    <property type="component" value="Chromosome"/>
</dbReference>
<accession>A0A5K8AAE6</accession>
<evidence type="ECO:0000313" key="1">
    <source>
        <dbReference type="EMBL" id="BBO89565.1"/>
    </source>
</evidence>
<dbReference type="EMBL" id="AP021879">
    <property type="protein sequence ID" value="BBO89565.1"/>
    <property type="molecule type" value="Genomic_DNA"/>
</dbReference>
<protein>
    <submittedName>
        <fullName evidence="1">Uncharacterized protein</fullName>
    </submittedName>
</protein>
<name>A0A5K8AAE6_9BACT</name>
<proteinExistence type="predicted"/>
<dbReference type="AlphaFoldDB" id="A0A5K8AAE6"/>
<gene>
    <name evidence="1" type="ORF">DSCOOX_27450</name>
</gene>
<sequence>MGLFLKANGLLKMVMDRGIGLHYHIDGLWGKLSVGIAIATIAADYKNEGQWIKPTNKNTPKCGCPAAGGLVPCLKPIPVE</sequence>
<organism evidence="1 2">
    <name type="scientific">Desulfosarcina ovata subsp. ovata</name>
    <dbReference type="NCBI Taxonomy" id="2752305"/>
    <lineage>
        <taxon>Bacteria</taxon>
        <taxon>Pseudomonadati</taxon>
        <taxon>Thermodesulfobacteriota</taxon>
        <taxon>Desulfobacteria</taxon>
        <taxon>Desulfobacterales</taxon>
        <taxon>Desulfosarcinaceae</taxon>
        <taxon>Desulfosarcina</taxon>
    </lineage>
</organism>
<keyword evidence="2" id="KW-1185">Reference proteome</keyword>
<reference evidence="1 2" key="1">
    <citation type="submission" date="2019-11" db="EMBL/GenBank/DDBJ databases">
        <title>Comparative genomics of hydrocarbon-degrading Desulfosarcina strains.</title>
        <authorList>
            <person name="Watanabe M."/>
            <person name="Kojima H."/>
            <person name="Fukui M."/>
        </authorList>
    </citation>
    <scope>NUCLEOTIDE SEQUENCE [LARGE SCALE GENOMIC DNA]</scope>
    <source>
        <strain evidence="2">oXyS1</strain>
    </source>
</reference>